<accession>A0ABQ6QMN1</accession>
<dbReference type="EMBL" id="BTTX01000001">
    <property type="protein sequence ID" value="GMU05267.1"/>
    <property type="molecule type" value="Genomic_DNA"/>
</dbReference>
<reference evidence="1 2" key="1">
    <citation type="journal article" date="2024" name="Arch. Microbiol.">
        <title>Corallococcus caeni sp. nov., a novel myxobacterium isolated from activated sludge.</title>
        <authorList>
            <person name="Tomita S."/>
            <person name="Nakai R."/>
            <person name="Kuroda K."/>
            <person name="Kurashita H."/>
            <person name="Hatamoto M."/>
            <person name="Yamaguchi T."/>
            <person name="Narihiro T."/>
        </authorList>
    </citation>
    <scope>NUCLEOTIDE SEQUENCE [LARGE SCALE GENOMIC DNA]</scope>
    <source>
        <strain evidence="1 2">NO1</strain>
    </source>
</reference>
<proteinExistence type="predicted"/>
<protein>
    <submittedName>
        <fullName evidence="1">Uncharacterized protein</fullName>
    </submittedName>
</protein>
<comment type="caution">
    <text evidence="1">The sequence shown here is derived from an EMBL/GenBank/DDBJ whole genome shotgun (WGS) entry which is preliminary data.</text>
</comment>
<evidence type="ECO:0000313" key="1">
    <source>
        <dbReference type="EMBL" id="GMU05267.1"/>
    </source>
</evidence>
<evidence type="ECO:0000313" key="2">
    <source>
        <dbReference type="Proteomes" id="UP001342631"/>
    </source>
</evidence>
<name>A0ABQ6QMN1_9BACT</name>
<organism evidence="1 2">
    <name type="scientific">Corallococcus caeni</name>
    <dbReference type="NCBI Taxonomy" id="3082388"/>
    <lineage>
        <taxon>Bacteria</taxon>
        <taxon>Pseudomonadati</taxon>
        <taxon>Myxococcota</taxon>
        <taxon>Myxococcia</taxon>
        <taxon>Myxococcales</taxon>
        <taxon>Cystobacterineae</taxon>
        <taxon>Myxococcaceae</taxon>
        <taxon>Corallococcus</taxon>
    </lineage>
</organism>
<sequence length="383" mass="41864">MPHAEARVVHSLKKHLLKHGLRKSRVLHLLVDAHPSYVHSPFAQALEPMTQLMLEDTRPDILCSVARPEGVLVTGIEVKASEKDWAHGLSQAHTYRPSVHHAYLALPTPAGELRAPTLAQARRIGVGILAQDSKHWVEVLPPEDPSPLPRAVSQASALLEGVPAARSLQLNHPLNYLAAAFLADRGTPSQSLLESLAAHWEALKSEGTRKQAATGANTLGLLDLDWKPTVEGRAVADLLAALHFDPDAHYEKRKRLMEVHPAFAAVARFVLIRQPAVRLIHRTLMDHGGSLTLPKLAVAAGREDLALATALFLADPSIELKPGLRGPDIYPSNVFKLKQNLWHAGLLDTKAHSSSGKKASVYRPDEDVWALPRDKHDTRHTAA</sequence>
<dbReference type="Proteomes" id="UP001342631">
    <property type="component" value="Unassembled WGS sequence"/>
</dbReference>
<keyword evidence="2" id="KW-1185">Reference proteome</keyword>
<dbReference type="RefSeq" id="WP_338275798.1">
    <property type="nucleotide sequence ID" value="NZ_BTTX01000001.1"/>
</dbReference>
<gene>
    <name evidence="1" type="ORF">ASNO1_15190</name>
</gene>